<evidence type="ECO:0000313" key="3">
    <source>
        <dbReference type="Proteomes" id="UP000683428"/>
    </source>
</evidence>
<dbReference type="GO" id="GO:0046872">
    <property type="term" value="F:metal ion binding"/>
    <property type="evidence" value="ECO:0007669"/>
    <property type="project" value="UniProtKB-KW"/>
</dbReference>
<reference evidence="2" key="1">
    <citation type="submission" date="2020-11" db="EMBL/GenBank/DDBJ databases">
        <title>Azospira inquinata sp. nov.</title>
        <authorList>
            <person name="Moe W.M."/>
            <person name="Mikes M.C."/>
        </authorList>
    </citation>
    <scope>NUCLEOTIDE SEQUENCE</scope>
    <source>
        <strain evidence="2">Azo-3</strain>
    </source>
</reference>
<dbReference type="InterPro" id="IPR002698">
    <property type="entry name" value="FTHF_cligase"/>
</dbReference>
<dbReference type="Pfam" id="PF01812">
    <property type="entry name" value="5-FTHF_cyc-lig"/>
    <property type="match status" value="1"/>
</dbReference>
<keyword evidence="2" id="KW-0436">Ligase</keyword>
<dbReference type="RefSeq" id="WP_216130467.1">
    <property type="nucleotide sequence ID" value="NZ_CP064782.1"/>
</dbReference>
<dbReference type="KEGG" id="aiq:Azoinq_07345"/>
<dbReference type="PIRSF" id="PIRSF006806">
    <property type="entry name" value="FTHF_cligase"/>
    <property type="match status" value="1"/>
</dbReference>
<organism evidence="2 3">
    <name type="scientific">Azospira inquinata</name>
    <dbReference type="NCBI Taxonomy" id="2785627"/>
    <lineage>
        <taxon>Bacteria</taxon>
        <taxon>Pseudomonadati</taxon>
        <taxon>Pseudomonadota</taxon>
        <taxon>Betaproteobacteria</taxon>
        <taxon>Rhodocyclales</taxon>
        <taxon>Rhodocyclaceae</taxon>
        <taxon>Azospira</taxon>
    </lineage>
</organism>
<dbReference type="NCBIfam" id="TIGR02727">
    <property type="entry name" value="MTHFS_bact"/>
    <property type="match status" value="1"/>
</dbReference>
<keyword evidence="1" id="KW-0547">Nucleotide-binding</keyword>
<dbReference type="EMBL" id="CP064782">
    <property type="protein sequence ID" value="QWT50390.1"/>
    <property type="molecule type" value="Genomic_DNA"/>
</dbReference>
<dbReference type="GO" id="GO:0005524">
    <property type="term" value="F:ATP binding"/>
    <property type="evidence" value="ECO:0007669"/>
    <property type="project" value="UniProtKB-KW"/>
</dbReference>
<comment type="cofactor">
    <cofactor evidence="1">
        <name>Mg(2+)</name>
        <dbReference type="ChEBI" id="CHEBI:18420"/>
    </cofactor>
</comment>
<proteinExistence type="inferred from homology"/>
<dbReference type="GO" id="GO:0035999">
    <property type="term" value="P:tetrahydrofolate interconversion"/>
    <property type="evidence" value="ECO:0007669"/>
    <property type="project" value="TreeGrafter"/>
</dbReference>
<dbReference type="PANTHER" id="PTHR23407">
    <property type="entry name" value="ATPASE INHIBITOR/5-FORMYLTETRAHYDROFOLATE CYCLO-LIGASE"/>
    <property type="match status" value="1"/>
</dbReference>
<comment type="similarity">
    <text evidence="1">Belongs to the 5-formyltetrahydrofolate cyclo-ligase family.</text>
</comment>
<protein>
    <recommendedName>
        <fullName evidence="1">5-formyltetrahydrofolate cyclo-ligase</fullName>
        <ecNumber evidence="1">6.3.3.2</ecNumber>
    </recommendedName>
</protein>
<evidence type="ECO:0000313" key="2">
    <source>
        <dbReference type="EMBL" id="QWT50390.1"/>
    </source>
</evidence>
<accession>A0A975SQY5</accession>
<keyword evidence="3" id="KW-1185">Reference proteome</keyword>
<sequence>MSAAPSSPAPAGPHSLSCRSALRRQLVAARLALAPEQVAALSQAICAHLLAGFPQLAQQVVGFCWPVHNEPDLRPALVDLARRGATPALPVVVKNAAPLAFRPWTPDTPLTPDRYGIPTPATGDWVVPSVLLLPVNGVDEKGYRLGYGGGYFDRTLAALAPRPLAIGVGFEQARVADIRPEAHDMPLDALVTEAGIFRFSPPQA</sequence>
<dbReference type="Proteomes" id="UP000683428">
    <property type="component" value="Chromosome"/>
</dbReference>
<evidence type="ECO:0000256" key="1">
    <source>
        <dbReference type="RuleBase" id="RU361279"/>
    </source>
</evidence>
<dbReference type="GO" id="GO:0009396">
    <property type="term" value="P:folic acid-containing compound biosynthetic process"/>
    <property type="evidence" value="ECO:0007669"/>
    <property type="project" value="TreeGrafter"/>
</dbReference>
<name>A0A975SQY5_9RHOO</name>
<dbReference type="EC" id="6.3.3.2" evidence="1"/>
<dbReference type="AlphaFoldDB" id="A0A975SQY5"/>
<gene>
    <name evidence="2" type="ORF">Azoinq_07345</name>
</gene>
<keyword evidence="1" id="KW-0479">Metal-binding</keyword>
<keyword evidence="1" id="KW-0067">ATP-binding</keyword>
<keyword evidence="1" id="KW-0460">Magnesium</keyword>
<dbReference type="GO" id="GO:0030272">
    <property type="term" value="F:5-formyltetrahydrofolate cyclo-ligase activity"/>
    <property type="evidence" value="ECO:0007669"/>
    <property type="project" value="UniProtKB-EC"/>
</dbReference>
<comment type="catalytic activity">
    <reaction evidence="1">
        <text>(6S)-5-formyl-5,6,7,8-tetrahydrofolate + ATP = (6R)-5,10-methenyltetrahydrofolate + ADP + phosphate</text>
        <dbReference type="Rhea" id="RHEA:10488"/>
        <dbReference type="ChEBI" id="CHEBI:30616"/>
        <dbReference type="ChEBI" id="CHEBI:43474"/>
        <dbReference type="ChEBI" id="CHEBI:57455"/>
        <dbReference type="ChEBI" id="CHEBI:57457"/>
        <dbReference type="ChEBI" id="CHEBI:456216"/>
        <dbReference type="EC" id="6.3.3.2"/>
    </reaction>
</comment>
<dbReference type="PANTHER" id="PTHR23407:SF1">
    <property type="entry name" value="5-FORMYLTETRAHYDROFOLATE CYCLO-LIGASE"/>
    <property type="match status" value="1"/>
</dbReference>